<name>A0AAD7HI71_9AGAR</name>
<evidence type="ECO:0000313" key="3">
    <source>
        <dbReference type="Proteomes" id="UP001215598"/>
    </source>
</evidence>
<feature type="region of interest" description="Disordered" evidence="1">
    <location>
        <begin position="95"/>
        <end position="121"/>
    </location>
</feature>
<comment type="caution">
    <text evidence="2">The sequence shown here is derived from an EMBL/GenBank/DDBJ whole genome shotgun (WGS) entry which is preliminary data.</text>
</comment>
<dbReference type="InterPro" id="IPR009027">
    <property type="entry name" value="Ribosomal_bL9/RNase_H1_N"/>
</dbReference>
<sequence length="210" mass="22212">MTNNSTATNAPSSDDELASLLSTLSALSKIGLDMTRNCIEVTDAIPRVIRAQVDAQVAAQVAAAVNSAVDAALAAVNECEFFYLSLTPFTDDPHSATGPAFDRSAAPTPGEMDARHPPGQNDDIAHYVVSRGRRPGLYISSKEAEDQVRGVPDMARKKKDNRAEGLQYYRALYNAGQAMTITESVPVSAAPQAGPSRSYASGIRVNVTVG</sequence>
<accession>A0AAD7HI71</accession>
<dbReference type="Gene3D" id="3.40.970.10">
    <property type="entry name" value="Ribonuclease H1, N-terminal domain"/>
    <property type="match status" value="1"/>
</dbReference>
<dbReference type="InterPro" id="IPR037056">
    <property type="entry name" value="RNase_H1_N_sf"/>
</dbReference>
<dbReference type="EMBL" id="JARKIB010000233">
    <property type="protein sequence ID" value="KAJ7721146.1"/>
    <property type="molecule type" value="Genomic_DNA"/>
</dbReference>
<reference evidence="2" key="1">
    <citation type="submission" date="2023-03" db="EMBL/GenBank/DDBJ databases">
        <title>Massive genome expansion in bonnet fungi (Mycena s.s.) driven by repeated elements and novel gene families across ecological guilds.</title>
        <authorList>
            <consortium name="Lawrence Berkeley National Laboratory"/>
            <person name="Harder C.B."/>
            <person name="Miyauchi S."/>
            <person name="Viragh M."/>
            <person name="Kuo A."/>
            <person name="Thoen E."/>
            <person name="Andreopoulos B."/>
            <person name="Lu D."/>
            <person name="Skrede I."/>
            <person name="Drula E."/>
            <person name="Henrissat B."/>
            <person name="Morin E."/>
            <person name="Kohler A."/>
            <person name="Barry K."/>
            <person name="LaButti K."/>
            <person name="Morin E."/>
            <person name="Salamov A."/>
            <person name="Lipzen A."/>
            <person name="Mereny Z."/>
            <person name="Hegedus B."/>
            <person name="Baldrian P."/>
            <person name="Stursova M."/>
            <person name="Weitz H."/>
            <person name="Taylor A."/>
            <person name="Grigoriev I.V."/>
            <person name="Nagy L.G."/>
            <person name="Martin F."/>
            <person name="Kauserud H."/>
        </authorList>
    </citation>
    <scope>NUCLEOTIDE SEQUENCE</scope>
    <source>
        <strain evidence="2">CBHHK182m</strain>
    </source>
</reference>
<dbReference type="SUPFAM" id="SSF55658">
    <property type="entry name" value="L9 N-domain-like"/>
    <property type="match status" value="1"/>
</dbReference>
<dbReference type="AlphaFoldDB" id="A0AAD7HI71"/>
<organism evidence="2 3">
    <name type="scientific">Mycena metata</name>
    <dbReference type="NCBI Taxonomy" id="1033252"/>
    <lineage>
        <taxon>Eukaryota</taxon>
        <taxon>Fungi</taxon>
        <taxon>Dikarya</taxon>
        <taxon>Basidiomycota</taxon>
        <taxon>Agaricomycotina</taxon>
        <taxon>Agaricomycetes</taxon>
        <taxon>Agaricomycetidae</taxon>
        <taxon>Agaricales</taxon>
        <taxon>Marasmiineae</taxon>
        <taxon>Mycenaceae</taxon>
        <taxon>Mycena</taxon>
    </lineage>
</organism>
<dbReference type="Proteomes" id="UP001215598">
    <property type="component" value="Unassembled WGS sequence"/>
</dbReference>
<gene>
    <name evidence="2" type="ORF">B0H16DRAFT_1474084</name>
</gene>
<keyword evidence="3" id="KW-1185">Reference proteome</keyword>
<evidence type="ECO:0000313" key="2">
    <source>
        <dbReference type="EMBL" id="KAJ7721146.1"/>
    </source>
</evidence>
<proteinExistence type="predicted"/>
<protein>
    <submittedName>
        <fullName evidence="2">Uncharacterized protein</fullName>
    </submittedName>
</protein>
<evidence type="ECO:0000256" key="1">
    <source>
        <dbReference type="SAM" id="MobiDB-lite"/>
    </source>
</evidence>